<reference evidence="1 2" key="1">
    <citation type="submission" date="2018-05" db="EMBL/GenBank/DDBJ databases">
        <title>Genomic Encyclopedia of Archaeal and Bacterial Type Strains, Phase II (KMG-II): from individual species to whole genera.</title>
        <authorList>
            <person name="Goeker M."/>
        </authorList>
    </citation>
    <scope>NUCLEOTIDE SEQUENCE [LARGE SCALE GENOMIC DNA]</scope>
    <source>
        <strain evidence="1 2">DSM 45184</strain>
    </source>
</reference>
<protein>
    <submittedName>
        <fullName evidence="1">Uncharacterized protein</fullName>
    </submittedName>
</protein>
<dbReference type="InterPro" id="IPR032710">
    <property type="entry name" value="NTF2-like_dom_sf"/>
</dbReference>
<comment type="caution">
    <text evidence="1">The sequence shown here is derived from an EMBL/GenBank/DDBJ whole genome shotgun (WGS) entry which is preliminary data.</text>
</comment>
<dbReference type="SUPFAM" id="SSF54427">
    <property type="entry name" value="NTF2-like"/>
    <property type="match status" value="1"/>
</dbReference>
<accession>A0A316FVF1</accession>
<dbReference type="Proteomes" id="UP000245697">
    <property type="component" value="Unassembled WGS sequence"/>
</dbReference>
<gene>
    <name evidence="1" type="ORF">BC793_10154</name>
</gene>
<proteinExistence type="predicted"/>
<evidence type="ECO:0000313" key="1">
    <source>
        <dbReference type="EMBL" id="PWK52045.1"/>
    </source>
</evidence>
<organism evidence="1 2">
    <name type="scientific">Actinoplanes xinjiangensis</name>
    <dbReference type="NCBI Taxonomy" id="512350"/>
    <lineage>
        <taxon>Bacteria</taxon>
        <taxon>Bacillati</taxon>
        <taxon>Actinomycetota</taxon>
        <taxon>Actinomycetes</taxon>
        <taxon>Micromonosporales</taxon>
        <taxon>Micromonosporaceae</taxon>
        <taxon>Actinoplanes</taxon>
    </lineage>
</organism>
<keyword evidence="2" id="KW-1185">Reference proteome</keyword>
<dbReference type="AlphaFoldDB" id="A0A316FVF1"/>
<dbReference type="EMBL" id="QGGR01000001">
    <property type="protein sequence ID" value="PWK52045.1"/>
    <property type="molecule type" value="Genomic_DNA"/>
</dbReference>
<name>A0A316FVF1_9ACTN</name>
<sequence>MNVSGKVRRTLGVMAVVAVIAVALSVMSVLSRPTAGCGCSNYPDLTSAARTADRFAELIRARDSSGVWALLTEDAQTRYGDPVRFRPVLERLAVADGQAVGGWHFVSDRYAAEIPNSVVLTRYTGSQRSFAVIMVHTWRDRPEANRVDPEPAGRTVRVTGGDTGTLRVVGVGPSERAWFVLVNPVGEARELMPGRPGEDGRPLTVPDDARSGPALLAVAVRSATGWSVAAVPLVLDAGGGDAGG</sequence>
<evidence type="ECO:0000313" key="2">
    <source>
        <dbReference type="Proteomes" id="UP000245697"/>
    </source>
</evidence>